<protein>
    <submittedName>
        <fullName evidence="2">Uncharacterized protein</fullName>
    </submittedName>
</protein>
<name>A0A7G7YDW1_9APHY</name>
<proteinExistence type="predicted"/>
<feature type="transmembrane region" description="Helical" evidence="1">
    <location>
        <begin position="154"/>
        <end position="176"/>
    </location>
</feature>
<gene>
    <name evidence="2" type="primary">orf28</name>
</gene>
<organism evidence="2">
    <name type="scientific">Wolfiporia cocos</name>
    <dbReference type="NCBI Taxonomy" id="81056"/>
    <lineage>
        <taxon>Eukaryota</taxon>
        <taxon>Fungi</taxon>
        <taxon>Dikarya</taxon>
        <taxon>Basidiomycota</taxon>
        <taxon>Agaricomycotina</taxon>
        <taxon>Agaricomycetes</taxon>
        <taxon>Polyporales</taxon>
        <taxon>Phaeolaceae</taxon>
        <taxon>Wolfiporia</taxon>
    </lineage>
</organism>
<feature type="transmembrane region" description="Helical" evidence="1">
    <location>
        <begin position="20"/>
        <end position="41"/>
    </location>
</feature>
<keyword evidence="1" id="KW-0812">Transmembrane</keyword>
<evidence type="ECO:0000256" key="1">
    <source>
        <dbReference type="SAM" id="Phobius"/>
    </source>
</evidence>
<reference evidence="2" key="1">
    <citation type="journal article" date="2020" name="Front. Microbiol.">
        <title>Characterization of Two Mitochondrial Genomes and Gene Expression Analysis Reveal Clues for Variations, Evolution, and Large-Sclerotium Formation in Medical Fungus Wolfiporia cocos.</title>
        <authorList>
            <person name="Chen M."/>
            <person name="Chen N."/>
            <person name="Wu T."/>
            <person name="Bian Y."/>
            <person name="Deng Y."/>
            <person name="Xu Z."/>
        </authorList>
    </citation>
    <scope>NUCLEOTIDE SEQUENCE</scope>
    <source>
        <strain evidence="2">MD-104 SS10</strain>
    </source>
</reference>
<geneLocation type="mitochondrion" evidence="2"/>
<dbReference type="EMBL" id="MT079862">
    <property type="protein sequence ID" value="QNH92681.1"/>
    <property type="molecule type" value="Genomic_DNA"/>
</dbReference>
<feature type="transmembrane region" description="Helical" evidence="1">
    <location>
        <begin position="129"/>
        <end position="147"/>
    </location>
</feature>
<keyword evidence="2" id="KW-0496">Mitochondrion</keyword>
<feature type="transmembrane region" description="Helical" evidence="1">
    <location>
        <begin position="105"/>
        <end position="123"/>
    </location>
</feature>
<keyword evidence="1" id="KW-1133">Transmembrane helix</keyword>
<dbReference type="AlphaFoldDB" id="A0A7G7YDW1"/>
<sequence>MFVSVGIFSGLFHLTSVSQWVDTFLFIIGSFVLISWLLIILKGPLSFLISNSISIWANAKLAFKSLGLTLRLPATWTAPDSVLHQRISYVILTYSGPLSINIKGLYIQFIGYGVGICCGVIQLTSVSQWVYTILMLVGSIIFQSLVVHNLMAFFMSLSCSIIILIFLKILLLYVILSYTFLDYIFSSIRKTSSFCRSGSDLSKISARLSDEMLRSQIQNVNMGVMGTLLVVLNQASGMDALSFLDNIRFVILLYIIIYMLISSNLFFEIVKFVKIFPQFLAEEVPLTNKESTPAMDKTAGGSSLNVNKFTL</sequence>
<accession>A0A7G7YDW1</accession>
<keyword evidence="1" id="KW-0472">Membrane</keyword>
<evidence type="ECO:0000313" key="2">
    <source>
        <dbReference type="EMBL" id="QNH92681.1"/>
    </source>
</evidence>
<feature type="transmembrane region" description="Helical" evidence="1">
    <location>
        <begin position="247"/>
        <end position="267"/>
    </location>
</feature>